<dbReference type="GO" id="GO:0016020">
    <property type="term" value="C:membrane"/>
    <property type="evidence" value="ECO:0007669"/>
    <property type="project" value="TreeGrafter"/>
</dbReference>
<dbReference type="Pfam" id="PF00561">
    <property type="entry name" value="Abhydrolase_1"/>
    <property type="match status" value="1"/>
</dbReference>
<name>A0A3M2JL08_9CELL</name>
<dbReference type="InterPro" id="IPR050266">
    <property type="entry name" value="AB_hydrolase_sf"/>
</dbReference>
<dbReference type="RefSeq" id="WP_122148738.1">
    <property type="nucleotide sequence ID" value="NZ_RFFI01000028.1"/>
</dbReference>
<dbReference type="PANTHER" id="PTHR43798:SF31">
    <property type="entry name" value="AB HYDROLASE SUPERFAMILY PROTEIN YCLE"/>
    <property type="match status" value="1"/>
</dbReference>
<evidence type="ECO:0000259" key="2">
    <source>
        <dbReference type="Pfam" id="PF00561"/>
    </source>
</evidence>
<sequence>MTAAAGGPVPLVLLHGLTDSSACWPLVVDRYAGVGGRRVVALDARGHGGVPVPDEPFTVAALAADAAAALRALDLGPAVVLGHSMGGVTAQELALTAPDLVAALVLEDPAWRESAGDAARASDAAGAADDARLLGLDDAGSTGATAGGVPVLDDPGRPEWLAGAVDALAGLTVEQVAARGRIDNPGWSDAEIQGWADAKTRVDPRLVAVPHDWTARRWVEALADVSVPVTLLTVGPGRGVVTEAQAARAAQVLGDRLTHVRVPDAGHNIRRDAPEAFFAALDAELARADAAAA</sequence>
<reference evidence="3 4" key="1">
    <citation type="submission" date="2018-10" db="EMBL/GenBank/DDBJ databases">
        <title>Isolation, diversity and antifungal activity of actinobacteria from wheat.</title>
        <authorList>
            <person name="Han C."/>
        </authorList>
    </citation>
    <scope>NUCLEOTIDE SEQUENCE [LARGE SCALE GENOMIC DNA]</scope>
    <source>
        <strain evidence="3 4">NEAU-YY56</strain>
    </source>
</reference>
<gene>
    <name evidence="3" type="ORF">EBM89_07055</name>
</gene>
<dbReference type="InterPro" id="IPR029058">
    <property type="entry name" value="AB_hydrolase_fold"/>
</dbReference>
<proteinExistence type="predicted"/>
<dbReference type="PRINTS" id="PR00111">
    <property type="entry name" value="ABHYDROLASE"/>
</dbReference>
<dbReference type="GO" id="GO:0016787">
    <property type="term" value="F:hydrolase activity"/>
    <property type="evidence" value="ECO:0007669"/>
    <property type="project" value="UniProtKB-KW"/>
</dbReference>
<feature type="domain" description="AB hydrolase-1" evidence="2">
    <location>
        <begin position="10"/>
        <end position="118"/>
    </location>
</feature>
<dbReference type="AlphaFoldDB" id="A0A3M2JL08"/>
<dbReference type="SUPFAM" id="SSF53474">
    <property type="entry name" value="alpha/beta-Hydrolases"/>
    <property type="match status" value="1"/>
</dbReference>
<accession>A0A3M2JL08</accession>
<dbReference type="PANTHER" id="PTHR43798">
    <property type="entry name" value="MONOACYLGLYCEROL LIPASE"/>
    <property type="match status" value="1"/>
</dbReference>
<evidence type="ECO:0000313" key="4">
    <source>
        <dbReference type="Proteomes" id="UP000269289"/>
    </source>
</evidence>
<evidence type="ECO:0000256" key="1">
    <source>
        <dbReference type="ARBA" id="ARBA00022801"/>
    </source>
</evidence>
<protein>
    <submittedName>
        <fullName evidence="3">Alpha/beta hydrolase</fullName>
    </submittedName>
</protein>
<evidence type="ECO:0000313" key="3">
    <source>
        <dbReference type="EMBL" id="RMI12851.1"/>
    </source>
</evidence>
<organism evidence="3 4">
    <name type="scientific">Cellulomonas triticagri</name>
    <dbReference type="NCBI Taxonomy" id="2483352"/>
    <lineage>
        <taxon>Bacteria</taxon>
        <taxon>Bacillati</taxon>
        <taxon>Actinomycetota</taxon>
        <taxon>Actinomycetes</taxon>
        <taxon>Micrococcales</taxon>
        <taxon>Cellulomonadaceae</taxon>
        <taxon>Cellulomonas</taxon>
    </lineage>
</organism>
<keyword evidence="1 3" id="KW-0378">Hydrolase</keyword>
<comment type="caution">
    <text evidence="3">The sequence shown here is derived from an EMBL/GenBank/DDBJ whole genome shotgun (WGS) entry which is preliminary data.</text>
</comment>
<dbReference type="Proteomes" id="UP000269289">
    <property type="component" value="Unassembled WGS sequence"/>
</dbReference>
<dbReference type="InterPro" id="IPR000073">
    <property type="entry name" value="AB_hydrolase_1"/>
</dbReference>
<dbReference type="EMBL" id="RFFI01000028">
    <property type="protein sequence ID" value="RMI12851.1"/>
    <property type="molecule type" value="Genomic_DNA"/>
</dbReference>
<dbReference type="OrthoDB" id="8444301at2"/>
<dbReference type="Gene3D" id="3.40.50.1820">
    <property type="entry name" value="alpha/beta hydrolase"/>
    <property type="match status" value="1"/>
</dbReference>
<keyword evidence="4" id="KW-1185">Reference proteome</keyword>